<dbReference type="EMBL" id="LNIX01000003">
    <property type="protein sequence ID" value="OXA56667.1"/>
    <property type="molecule type" value="Genomic_DNA"/>
</dbReference>
<gene>
    <name evidence="2" type="ORF">Fcan01_07492</name>
</gene>
<sequence>MGEINTGKEKAINRTTSATLEPWQVVLSKSTDRWLYVWNNKLFTDVAFSVGFDEEVIECHKILLVLHSPVFETMFGQRWQSKEIHMQTISLPDEEMEIFKFFLEFVYTGSFSTSDIDKLISVLVLGKKYMCNQLIKKCIEQLTDALTVQNVMQIYQVAELMDEPDLNKATEEYILHNANSLFTSGKITKINKTDLGKILKNDELNVAEIDLFNAVYSWGRGECLKMNGNPDDSSFMYDVLKDVIPLIRFTNMSPEDFSLQVVPKNILPLEDTVTIFR</sequence>
<evidence type="ECO:0000313" key="2">
    <source>
        <dbReference type="EMBL" id="OXA56667.1"/>
    </source>
</evidence>
<dbReference type="AlphaFoldDB" id="A0A226EHX2"/>
<dbReference type="Pfam" id="PF00651">
    <property type="entry name" value="BTB"/>
    <property type="match status" value="1"/>
</dbReference>
<protein>
    <submittedName>
        <fullName evidence="2">BTB/POZ domain-containing protein 2</fullName>
    </submittedName>
</protein>
<dbReference type="Proteomes" id="UP000198287">
    <property type="component" value="Unassembled WGS sequence"/>
</dbReference>
<dbReference type="SMART" id="SM00875">
    <property type="entry name" value="BACK"/>
    <property type="match status" value="1"/>
</dbReference>
<dbReference type="Pfam" id="PF07707">
    <property type="entry name" value="BACK"/>
    <property type="match status" value="1"/>
</dbReference>
<dbReference type="SUPFAM" id="SSF54695">
    <property type="entry name" value="POZ domain"/>
    <property type="match status" value="1"/>
</dbReference>
<feature type="domain" description="BTB" evidence="1">
    <location>
        <begin position="44"/>
        <end position="115"/>
    </location>
</feature>
<comment type="caution">
    <text evidence="2">The sequence shown here is derived from an EMBL/GenBank/DDBJ whole genome shotgun (WGS) entry which is preliminary data.</text>
</comment>
<dbReference type="PANTHER" id="PTHR45774:SF3">
    <property type="entry name" value="BTB (POZ) DOMAIN-CONTAINING 2B-RELATED"/>
    <property type="match status" value="1"/>
</dbReference>
<dbReference type="InterPro" id="IPR011705">
    <property type="entry name" value="BACK"/>
</dbReference>
<reference evidence="2 3" key="1">
    <citation type="submission" date="2015-12" db="EMBL/GenBank/DDBJ databases">
        <title>The genome of Folsomia candida.</title>
        <authorList>
            <person name="Faddeeva A."/>
            <person name="Derks M.F."/>
            <person name="Anvar Y."/>
            <person name="Smit S."/>
            <person name="Van Straalen N."/>
            <person name="Roelofs D."/>
        </authorList>
    </citation>
    <scope>NUCLEOTIDE SEQUENCE [LARGE SCALE GENOMIC DNA]</scope>
    <source>
        <strain evidence="2 3">VU population</strain>
        <tissue evidence="2">Whole body</tissue>
    </source>
</reference>
<dbReference type="OrthoDB" id="10250130at2759"/>
<dbReference type="OMA" id="RFEANSI"/>
<evidence type="ECO:0000259" key="1">
    <source>
        <dbReference type="PROSITE" id="PS50097"/>
    </source>
</evidence>
<evidence type="ECO:0000313" key="3">
    <source>
        <dbReference type="Proteomes" id="UP000198287"/>
    </source>
</evidence>
<accession>A0A226EHX2</accession>
<dbReference type="Gene3D" id="1.25.40.420">
    <property type="match status" value="1"/>
</dbReference>
<dbReference type="InterPro" id="IPR011333">
    <property type="entry name" value="SKP1/BTB/POZ_sf"/>
</dbReference>
<dbReference type="PROSITE" id="PS50097">
    <property type="entry name" value="BTB"/>
    <property type="match status" value="1"/>
</dbReference>
<keyword evidence="3" id="KW-1185">Reference proteome</keyword>
<name>A0A226EHX2_FOLCA</name>
<dbReference type="Gene3D" id="3.30.710.10">
    <property type="entry name" value="Potassium Channel Kv1.1, Chain A"/>
    <property type="match status" value="1"/>
</dbReference>
<dbReference type="InterPro" id="IPR000210">
    <property type="entry name" value="BTB/POZ_dom"/>
</dbReference>
<dbReference type="PANTHER" id="PTHR45774">
    <property type="entry name" value="BTB/POZ DOMAIN-CONTAINING"/>
    <property type="match status" value="1"/>
</dbReference>
<dbReference type="CDD" id="cd18186">
    <property type="entry name" value="BTB_POZ_ZBTB_KLHL-like"/>
    <property type="match status" value="1"/>
</dbReference>
<organism evidence="2 3">
    <name type="scientific">Folsomia candida</name>
    <name type="common">Springtail</name>
    <dbReference type="NCBI Taxonomy" id="158441"/>
    <lineage>
        <taxon>Eukaryota</taxon>
        <taxon>Metazoa</taxon>
        <taxon>Ecdysozoa</taxon>
        <taxon>Arthropoda</taxon>
        <taxon>Hexapoda</taxon>
        <taxon>Collembola</taxon>
        <taxon>Entomobryomorpha</taxon>
        <taxon>Isotomoidea</taxon>
        <taxon>Isotomidae</taxon>
        <taxon>Proisotominae</taxon>
        <taxon>Folsomia</taxon>
    </lineage>
</organism>
<proteinExistence type="predicted"/>
<dbReference type="SMART" id="SM00225">
    <property type="entry name" value="BTB"/>
    <property type="match status" value="1"/>
</dbReference>